<evidence type="ECO:0008006" key="4">
    <source>
        <dbReference type="Google" id="ProtNLM"/>
    </source>
</evidence>
<comment type="caution">
    <text evidence="2">The sequence shown here is derived from an EMBL/GenBank/DDBJ whole genome shotgun (WGS) entry which is preliminary data.</text>
</comment>
<proteinExistence type="predicted"/>
<feature type="chain" id="PRO_5047444736" description="Acid-shock protein" evidence="1">
    <location>
        <begin position="20"/>
        <end position="72"/>
    </location>
</feature>
<reference evidence="2 3" key="1">
    <citation type="submission" date="2019-11" db="EMBL/GenBank/DDBJ databases">
        <title>Description of Pedobacter sp. LMG 31462T.</title>
        <authorList>
            <person name="Carlier A."/>
            <person name="Qi S."/>
            <person name="Vandamme P."/>
        </authorList>
    </citation>
    <scope>NUCLEOTIDE SEQUENCE [LARGE SCALE GENOMIC DNA]</scope>
    <source>
        <strain evidence="2 3">LMG 31462</strain>
    </source>
</reference>
<evidence type="ECO:0000256" key="1">
    <source>
        <dbReference type="SAM" id="SignalP"/>
    </source>
</evidence>
<name>A0ABR6F2K5_9SPHI</name>
<dbReference type="EMBL" id="WNXC01000007">
    <property type="protein sequence ID" value="MBB2150913.1"/>
    <property type="molecule type" value="Genomic_DNA"/>
</dbReference>
<feature type="signal peptide" evidence="1">
    <location>
        <begin position="1"/>
        <end position="19"/>
    </location>
</feature>
<gene>
    <name evidence="2" type="ORF">GM920_18595</name>
</gene>
<organism evidence="2 3">
    <name type="scientific">Pedobacter gandavensis</name>
    <dbReference type="NCBI Taxonomy" id="2679963"/>
    <lineage>
        <taxon>Bacteria</taxon>
        <taxon>Pseudomonadati</taxon>
        <taxon>Bacteroidota</taxon>
        <taxon>Sphingobacteriia</taxon>
        <taxon>Sphingobacteriales</taxon>
        <taxon>Sphingobacteriaceae</taxon>
        <taxon>Pedobacter</taxon>
    </lineage>
</organism>
<keyword evidence="3" id="KW-1185">Reference proteome</keyword>
<dbReference type="Proteomes" id="UP000636110">
    <property type="component" value="Unassembled WGS sequence"/>
</dbReference>
<keyword evidence="1" id="KW-0732">Signal</keyword>
<dbReference type="RefSeq" id="WP_182960352.1">
    <property type="nucleotide sequence ID" value="NZ_WNXC01000007.1"/>
</dbReference>
<sequence>MKRTILALALVATTFGAFAQTPAATTKPVKAHAKAVAAKTVATKTVATKTEVAKSAPVTAAKAAVKPVAKQK</sequence>
<evidence type="ECO:0000313" key="2">
    <source>
        <dbReference type="EMBL" id="MBB2150913.1"/>
    </source>
</evidence>
<evidence type="ECO:0000313" key="3">
    <source>
        <dbReference type="Proteomes" id="UP000636110"/>
    </source>
</evidence>
<accession>A0ABR6F2K5</accession>
<protein>
    <recommendedName>
        <fullName evidence="4">Acid-shock protein</fullName>
    </recommendedName>
</protein>